<reference evidence="4 5" key="1">
    <citation type="submission" date="2018-11" db="EMBL/GenBank/DDBJ databases">
        <title>Genome assembly of Steccherinum ochraceum LE-BIN_3174, the white-rot fungus of the Steccherinaceae family (The Residual Polyporoid clade, Polyporales, Basidiomycota).</title>
        <authorList>
            <person name="Fedorova T.V."/>
            <person name="Glazunova O.A."/>
            <person name="Landesman E.O."/>
            <person name="Moiseenko K.V."/>
            <person name="Psurtseva N.V."/>
            <person name="Savinova O.S."/>
            <person name="Shakhova N.V."/>
            <person name="Tyazhelova T.V."/>
            <person name="Vasina D.V."/>
        </authorList>
    </citation>
    <scope>NUCLEOTIDE SEQUENCE [LARGE SCALE GENOMIC DNA]</scope>
    <source>
        <strain evidence="4 5">LE-BIN_3174</strain>
    </source>
</reference>
<accession>A0A4R0RWX0</accession>
<name>A0A4R0RWX0_9APHY</name>
<comment type="caution">
    <text evidence="4">The sequence shown here is derived from an EMBL/GenBank/DDBJ whole genome shotgun (WGS) entry which is preliminary data.</text>
</comment>
<dbReference type="Proteomes" id="UP000292702">
    <property type="component" value="Unassembled WGS sequence"/>
</dbReference>
<dbReference type="AlphaFoldDB" id="A0A4R0RWX0"/>
<evidence type="ECO:0000313" key="4">
    <source>
        <dbReference type="EMBL" id="TCD70429.1"/>
    </source>
</evidence>
<dbReference type="Gene3D" id="3.10.129.10">
    <property type="entry name" value="Hotdog Thioesterase"/>
    <property type="match status" value="1"/>
</dbReference>
<proteinExistence type="inferred from homology"/>
<dbReference type="InterPro" id="IPR029069">
    <property type="entry name" value="HotDog_dom_sf"/>
</dbReference>
<dbReference type="PANTHER" id="PTHR21660">
    <property type="entry name" value="THIOESTERASE SUPERFAMILY MEMBER-RELATED"/>
    <property type="match status" value="1"/>
</dbReference>
<keyword evidence="5" id="KW-1185">Reference proteome</keyword>
<dbReference type="Pfam" id="PF03061">
    <property type="entry name" value="4HBT"/>
    <property type="match status" value="1"/>
</dbReference>
<dbReference type="InterPro" id="IPR039298">
    <property type="entry name" value="ACOT13"/>
</dbReference>
<dbReference type="EMBL" id="RWJN01000021">
    <property type="protein sequence ID" value="TCD70429.1"/>
    <property type="molecule type" value="Genomic_DNA"/>
</dbReference>
<evidence type="ECO:0000259" key="3">
    <source>
        <dbReference type="Pfam" id="PF03061"/>
    </source>
</evidence>
<keyword evidence="2" id="KW-0378">Hydrolase</keyword>
<evidence type="ECO:0000256" key="1">
    <source>
        <dbReference type="ARBA" id="ARBA00008324"/>
    </source>
</evidence>
<dbReference type="InterPro" id="IPR006683">
    <property type="entry name" value="Thioestr_dom"/>
</dbReference>
<dbReference type="OrthoDB" id="2831072at2759"/>
<dbReference type="CDD" id="cd03443">
    <property type="entry name" value="PaaI_thioesterase"/>
    <property type="match status" value="1"/>
</dbReference>
<sequence length="188" mass="20866">MASEDKPVTVKEALRAAKCNENVTEELREQMIMFMGDIPNYVGFAQTVSQRVLTTEMYLYRREEEPNKWEAKTISECVVTPDMTNYGGMMHGGCTSYIVDICTSVALALLQFHLGKVPLNVSQALNVMFHTPAPTGAKLKIISRTIVSGSRIQSTQCEIYDSTNSRLVATGTHTKMETSIKPPPQSKL</sequence>
<feature type="domain" description="Thioesterase" evidence="3">
    <location>
        <begin position="87"/>
        <end position="164"/>
    </location>
</feature>
<comment type="similarity">
    <text evidence="1">Belongs to the thioesterase PaaI family.</text>
</comment>
<gene>
    <name evidence="4" type="ORF">EIP91_003510</name>
</gene>
<evidence type="ECO:0000313" key="5">
    <source>
        <dbReference type="Proteomes" id="UP000292702"/>
    </source>
</evidence>
<dbReference type="SUPFAM" id="SSF54637">
    <property type="entry name" value="Thioesterase/thiol ester dehydrase-isomerase"/>
    <property type="match status" value="1"/>
</dbReference>
<dbReference type="GO" id="GO:0047617">
    <property type="term" value="F:fatty acyl-CoA hydrolase activity"/>
    <property type="evidence" value="ECO:0007669"/>
    <property type="project" value="InterPro"/>
</dbReference>
<evidence type="ECO:0000256" key="2">
    <source>
        <dbReference type="ARBA" id="ARBA00022801"/>
    </source>
</evidence>
<dbReference type="PANTHER" id="PTHR21660:SF1">
    <property type="entry name" value="ACYL-COENZYME A THIOESTERASE 13"/>
    <property type="match status" value="1"/>
</dbReference>
<organism evidence="4 5">
    <name type="scientific">Steccherinum ochraceum</name>
    <dbReference type="NCBI Taxonomy" id="92696"/>
    <lineage>
        <taxon>Eukaryota</taxon>
        <taxon>Fungi</taxon>
        <taxon>Dikarya</taxon>
        <taxon>Basidiomycota</taxon>
        <taxon>Agaricomycotina</taxon>
        <taxon>Agaricomycetes</taxon>
        <taxon>Polyporales</taxon>
        <taxon>Steccherinaceae</taxon>
        <taxon>Steccherinum</taxon>
    </lineage>
</organism>
<dbReference type="InterPro" id="IPR003736">
    <property type="entry name" value="PAAI_dom"/>
</dbReference>
<dbReference type="NCBIfam" id="TIGR00369">
    <property type="entry name" value="unchar_dom_1"/>
    <property type="match status" value="1"/>
</dbReference>
<dbReference type="STRING" id="92696.A0A4R0RWX0"/>
<protein>
    <recommendedName>
        <fullName evidence="3">Thioesterase domain-containing protein</fullName>
    </recommendedName>
</protein>